<reference evidence="2 3" key="1">
    <citation type="submission" date="2016-02" db="EMBL/GenBank/DDBJ databases">
        <title>Genome analysis of coral dinoflagellate symbionts highlights evolutionary adaptations to a symbiotic lifestyle.</title>
        <authorList>
            <person name="Aranda M."/>
            <person name="Li Y."/>
            <person name="Liew Y.J."/>
            <person name="Baumgarten S."/>
            <person name="Simakov O."/>
            <person name="Wilson M."/>
            <person name="Piel J."/>
            <person name="Ashoor H."/>
            <person name="Bougouffa S."/>
            <person name="Bajic V.B."/>
            <person name="Ryu T."/>
            <person name="Ravasi T."/>
            <person name="Bayer T."/>
            <person name="Micklem G."/>
            <person name="Kim H."/>
            <person name="Bhak J."/>
            <person name="Lajeunesse T.C."/>
            <person name="Voolstra C.R."/>
        </authorList>
    </citation>
    <scope>NUCLEOTIDE SEQUENCE [LARGE SCALE GENOMIC DNA]</scope>
    <source>
        <strain evidence="2 3">CCMP2467</strain>
    </source>
</reference>
<organism evidence="2 3">
    <name type="scientific">Symbiodinium microadriaticum</name>
    <name type="common">Dinoflagellate</name>
    <name type="synonym">Zooxanthella microadriatica</name>
    <dbReference type="NCBI Taxonomy" id="2951"/>
    <lineage>
        <taxon>Eukaryota</taxon>
        <taxon>Sar</taxon>
        <taxon>Alveolata</taxon>
        <taxon>Dinophyceae</taxon>
        <taxon>Suessiales</taxon>
        <taxon>Symbiodiniaceae</taxon>
        <taxon>Symbiodinium</taxon>
    </lineage>
</organism>
<comment type="caution">
    <text evidence="2">The sequence shown here is derived from an EMBL/GenBank/DDBJ whole genome shotgun (WGS) entry which is preliminary data.</text>
</comment>
<feature type="region of interest" description="Disordered" evidence="1">
    <location>
        <begin position="1"/>
        <end position="32"/>
    </location>
</feature>
<dbReference type="AlphaFoldDB" id="A0A1Q9D691"/>
<protein>
    <submittedName>
        <fullName evidence="2">Uncharacterized protein</fullName>
    </submittedName>
</protein>
<evidence type="ECO:0000256" key="1">
    <source>
        <dbReference type="SAM" id="MobiDB-lite"/>
    </source>
</evidence>
<proteinExistence type="predicted"/>
<gene>
    <name evidence="2" type="ORF">AK812_SmicGene27647</name>
</gene>
<name>A0A1Q9D691_SYMMI</name>
<accession>A0A1Q9D691</accession>
<sequence>MLDRVPGSKGRVSGSCWDQSEPTQQSSDGGASLLNLAHTELLPEARCKGSMRSRWSDCVMLQAAPHFYLHGRRKTHLPSELEMKSATVGCAGITSLGKWPLVSLLPA</sequence>
<dbReference type="EMBL" id="LSRX01000697">
    <property type="protein sequence ID" value="OLP90731.1"/>
    <property type="molecule type" value="Genomic_DNA"/>
</dbReference>
<feature type="compositionally biased region" description="Polar residues" evidence="1">
    <location>
        <begin position="16"/>
        <end position="29"/>
    </location>
</feature>
<evidence type="ECO:0000313" key="2">
    <source>
        <dbReference type="EMBL" id="OLP90731.1"/>
    </source>
</evidence>
<keyword evidence="3" id="KW-1185">Reference proteome</keyword>
<evidence type="ECO:0000313" key="3">
    <source>
        <dbReference type="Proteomes" id="UP000186817"/>
    </source>
</evidence>
<dbReference type="OrthoDB" id="10269156at2759"/>
<dbReference type="Proteomes" id="UP000186817">
    <property type="component" value="Unassembled WGS sequence"/>
</dbReference>